<evidence type="ECO:0000256" key="1">
    <source>
        <dbReference type="ARBA" id="ARBA00008874"/>
    </source>
</evidence>
<dbReference type="GO" id="GO:0005737">
    <property type="term" value="C:cytoplasm"/>
    <property type="evidence" value="ECO:0007669"/>
    <property type="project" value="TreeGrafter"/>
</dbReference>
<evidence type="ECO:0000256" key="10">
    <source>
        <dbReference type="PROSITE-ProRule" id="PRU10141"/>
    </source>
</evidence>
<comment type="catalytic activity">
    <reaction evidence="8">
        <text>L-threonyl-[protein] + ATP = O-phospho-L-threonyl-[protein] + ADP + H(+)</text>
        <dbReference type="Rhea" id="RHEA:46608"/>
        <dbReference type="Rhea" id="RHEA-COMP:11060"/>
        <dbReference type="Rhea" id="RHEA-COMP:11605"/>
        <dbReference type="ChEBI" id="CHEBI:15378"/>
        <dbReference type="ChEBI" id="CHEBI:30013"/>
        <dbReference type="ChEBI" id="CHEBI:30616"/>
        <dbReference type="ChEBI" id="CHEBI:61977"/>
        <dbReference type="ChEBI" id="CHEBI:456216"/>
        <dbReference type="EC" id="2.7.11.1"/>
    </reaction>
</comment>
<keyword evidence="4" id="KW-0808">Transferase</keyword>
<dbReference type="InterPro" id="IPR011009">
    <property type="entry name" value="Kinase-like_dom_sf"/>
</dbReference>
<dbReference type="Proteomes" id="UP000179807">
    <property type="component" value="Unassembled WGS sequence"/>
</dbReference>
<keyword evidence="6" id="KW-0418">Kinase</keyword>
<evidence type="ECO:0000256" key="7">
    <source>
        <dbReference type="ARBA" id="ARBA00022840"/>
    </source>
</evidence>
<organism evidence="13 14">
    <name type="scientific">Tritrichomonas foetus</name>
    <dbReference type="NCBI Taxonomy" id="1144522"/>
    <lineage>
        <taxon>Eukaryota</taxon>
        <taxon>Metamonada</taxon>
        <taxon>Parabasalia</taxon>
        <taxon>Tritrichomonadida</taxon>
        <taxon>Tritrichomonadidae</taxon>
        <taxon>Tritrichomonas</taxon>
    </lineage>
</organism>
<dbReference type="EMBL" id="MLAK01000971">
    <property type="protein sequence ID" value="OHT00092.1"/>
    <property type="molecule type" value="Genomic_DNA"/>
</dbReference>
<dbReference type="InterPro" id="IPR017441">
    <property type="entry name" value="Protein_kinase_ATP_BS"/>
</dbReference>
<protein>
    <recommendedName>
        <fullName evidence="2">non-specific serine/threonine protein kinase</fullName>
        <ecNumber evidence="2">2.7.11.1</ecNumber>
    </recommendedName>
</protein>
<evidence type="ECO:0000256" key="8">
    <source>
        <dbReference type="ARBA" id="ARBA00047899"/>
    </source>
</evidence>
<evidence type="ECO:0000256" key="4">
    <source>
        <dbReference type="ARBA" id="ARBA00022679"/>
    </source>
</evidence>
<comment type="catalytic activity">
    <reaction evidence="9">
        <text>L-seryl-[protein] + ATP = O-phospho-L-seryl-[protein] + ADP + H(+)</text>
        <dbReference type="Rhea" id="RHEA:17989"/>
        <dbReference type="Rhea" id="RHEA-COMP:9863"/>
        <dbReference type="Rhea" id="RHEA-COMP:11604"/>
        <dbReference type="ChEBI" id="CHEBI:15378"/>
        <dbReference type="ChEBI" id="CHEBI:29999"/>
        <dbReference type="ChEBI" id="CHEBI:30616"/>
        <dbReference type="ChEBI" id="CHEBI:83421"/>
        <dbReference type="ChEBI" id="CHEBI:456216"/>
        <dbReference type="EC" id="2.7.11.1"/>
    </reaction>
</comment>
<keyword evidence="3" id="KW-0723">Serine/threonine-protein kinase</keyword>
<evidence type="ECO:0000256" key="11">
    <source>
        <dbReference type="SAM" id="MobiDB-lite"/>
    </source>
</evidence>
<evidence type="ECO:0000256" key="6">
    <source>
        <dbReference type="ARBA" id="ARBA00022777"/>
    </source>
</evidence>
<dbReference type="PANTHER" id="PTHR48012">
    <property type="entry name" value="STERILE20-LIKE KINASE, ISOFORM B-RELATED"/>
    <property type="match status" value="1"/>
</dbReference>
<reference evidence="13" key="1">
    <citation type="submission" date="2016-10" db="EMBL/GenBank/DDBJ databases">
        <authorList>
            <person name="Benchimol M."/>
            <person name="Almeida L.G."/>
            <person name="Vasconcelos A.T."/>
            <person name="Perreira-Neves A."/>
            <person name="Rosa I.A."/>
            <person name="Tasca T."/>
            <person name="Bogo M.R."/>
            <person name="de Souza W."/>
        </authorList>
    </citation>
    <scope>NUCLEOTIDE SEQUENCE [LARGE SCALE GENOMIC DNA]</scope>
    <source>
        <strain evidence="13">K</strain>
    </source>
</reference>
<dbReference type="EC" id="2.7.11.1" evidence="2"/>
<dbReference type="PANTHER" id="PTHR48012:SF10">
    <property type="entry name" value="FI20177P1"/>
    <property type="match status" value="1"/>
</dbReference>
<keyword evidence="5 10" id="KW-0547">Nucleotide-binding</keyword>
<dbReference type="PROSITE" id="PS50011">
    <property type="entry name" value="PROTEIN_KINASE_DOM"/>
    <property type="match status" value="1"/>
</dbReference>
<keyword evidence="14" id="KW-1185">Reference proteome</keyword>
<accession>A0A1J4JRF1</accession>
<keyword evidence="7 10" id="KW-0067">ATP-binding</keyword>
<dbReference type="PROSITE" id="PS00107">
    <property type="entry name" value="PROTEIN_KINASE_ATP"/>
    <property type="match status" value="1"/>
</dbReference>
<evidence type="ECO:0000256" key="2">
    <source>
        <dbReference type="ARBA" id="ARBA00012513"/>
    </source>
</evidence>
<dbReference type="InterPro" id="IPR000719">
    <property type="entry name" value="Prot_kinase_dom"/>
</dbReference>
<comment type="similarity">
    <text evidence="1">Belongs to the protein kinase superfamily. STE Ser/Thr protein kinase family. STE20 subfamily.</text>
</comment>
<dbReference type="Gene3D" id="1.10.510.10">
    <property type="entry name" value="Transferase(Phosphotransferase) domain 1"/>
    <property type="match status" value="2"/>
</dbReference>
<evidence type="ECO:0000256" key="9">
    <source>
        <dbReference type="ARBA" id="ARBA00048679"/>
    </source>
</evidence>
<dbReference type="OrthoDB" id="248923at2759"/>
<dbReference type="GO" id="GO:0005524">
    <property type="term" value="F:ATP binding"/>
    <property type="evidence" value="ECO:0007669"/>
    <property type="project" value="UniProtKB-UniRule"/>
</dbReference>
<feature type="compositionally biased region" description="Basic and acidic residues" evidence="11">
    <location>
        <begin position="182"/>
        <end position="205"/>
    </location>
</feature>
<sequence>MSFPLNVAKYRLQELIGRGSYSDVYVANCRSNKKKVAVKIIDLELCPVNLELLRQEVSFWATSQHRNLLNYYGSFVSGSSLWFLTELMEGGSCYDILQFAYSSGFHDEVLIATVIREVVQFLIYFHHNHQVHRQIRPSNILLSNSGEVKVADFGLAVGLLREKDIYCDDIDKFYAQNKDKSNAEHHGKHCDKSSMKHKEKKKDDLNNNYSNSRQRRYNSFDDVDESLNNPVSNMINRTYSAGNFITLNNYHNSLNECNCTKRTKYIIQSPSCEELLKEKTFVGLVGYMAPETVKDGSVFSESSDIWSLGITAIELATGKNPFSHLSPIDQMKAIVEQPPPHLPEFFSPAFHDFVKQCLIVDSHKRPNAAELLNHQFLKKATDTNYIAETILNNLPPLNQRFDVIYGKRKENNSVIPLEKQPIMFIFDDYIDKESNLTKNYLQSDTINTRQSGANDKIDTVKENGNCASLKVGRFTVTIKSPIPLKKDFSEDIRYNSKSVDSKLISQMNNTKVDEKKKEKFDDQTGNILNELSSNLQSLNRRTTALENATNEIYQQLSQVNLILKAIKAGKRL</sequence>
<comment type="caution">
    <text evidence="13">The sequence shown here is derived from an EMBL/GenBank/DDBJ whole genome shotgun (WGS) entry which is preliminary data.</text>
</comment>
<feature type="binding site" evidence="10">
    <location>
        <position position="39"/>
    </location>
    <ligand>
        <name>ATP</name>
        <dbReference type="ChEBI" id="CHEBI:30616"/>
    </ligand>
</feature>
<dbReference type="GeneID" id="94828770"/>
<dbReference type="VEuPathDB" id="TrichDB:TRFO_08047"/>
<evidence type="ECO:0000313" key="13">
    <source>
        <dbReference type="EMBL" id="OHT00092.1"/>
    </source>
</evidence>
<dbReference type="Pfam" id="PF00069">
    <property type="entry name" value="Pkinase"/>
    <property type="match status" value="2"/>
</dbReference>
<evidence type="ECO:0000259" key="12">
    <source>
        <dbReference type="PROSITE" id="PS50011"/>
    </source>
</evidence>
<gene>
    <name evidence="13" type="ORF">TRFO_08047</name>
</gene>
<evidence type="ECO:0000256" key="3">
    <source>
        <dbReference type="ARBA" id="ARBA00022527"/>
    </source>
</evidence>
<name>A0A1J4JRF1_9EUKA</name>
<dbReference type="SUPFAM" id="SSF56112">
    <property type="entry name" value="Protein kinase-like (PK-like)"/>
    <property type="match status" value="1"/>
</dbReference>
<evidence type="ECO:0000256" key="5">
    <source>
        <dbReference type="ARBA" id="ARBA00022741"/>
    </source>
</evidence>
<dbReference type="InterPro" id="IPR050629">
    <property type="entry name" value="STE20/SPS1-PAK"/>
</dbReference>
<feature type="region of interest" description="Disordered" evidence="11">
    <location>
        <begin position="182"/>
        <end position="213"/>
    </location>
</feature>
<dbReference type="RefSeq" id="XP_068353228.1">
    <property type="nucleotide sequence ID" value="XM_068494066.1"/>
</dbReference>
<proteinExistence type="inferred from homology"/>
<dbReference type="AlphaFoldDB" id="A0A1J4JRF1"/>
<feature type="domain" description="Protein kinase" evidence="12">
    <location>
        <begin position="10"/>
        <end position="377"/>
    </location>
</feature>
<evidence type="ECO:0000313" key="14">
    <source>
        <dbReference type="Proteomes" id="UP000179807"/>
    </source>
</evidence>
<dbReference type="GO" id="GO:0004674">
    <property type="term" value="F:protein serine/threonine kinase activity"/>
    <property type="evidence" value="ECO:0007669"/>
    <property type="project" value="UniProtKB-KW"/>
</dbReference>